<keyword evidence="3" id="KW-0378">Hydrolase</keyword>
<keyword evidence="3" id="KW-0808">Transferase</keyword>
<dbReference type="Gene3D" id="3.40.50.1820">
    <property type="entry name" value="alpha/beta hydrolase"/>
    <property type="match status" value="1"/>
</dbReference>
<dbReference type="Gene3D" id="3.40.50.150">
    <property type="entry name" value="Vaccinia Virus protein VP39"/>
    <property type="match status" value="1"/>
</dbReference>
<dbReference type="Proteomes" id="UP001180487">
    <property type="component" value="Unassembled WGS sequence"/>
</dbReference>
<dbReference type="InterPro" id="IPR022744">
    <property type="entry name" value="MeTrfase_dom_put"/>
</dbReference>
<dbReference type="Pfam" id="PF12147">
    <property type="entry name" value="Methyltransf_20"/>
    <property type="match status" value="1"/>
</dbReference>
<evidence type="ECO:0000313" key="4">
    <source>
        <dbReference type="Proteomes" id="UP001180487"/>
    </source>
</evidence>
<feature type="domain" description="Serine aminopeptidase S33" evidence="1">
    <location>
        <begin position="41"/>
        <end position="273"/>
    </location>
</feature>
<dbReference type="RefSeq" id="WP_310370425.1">
    <property type="nucleotide sequence ID" value="NZ_JAVDXT010000001.1"/>
</dbReference>
<dbReference type="SUPFAM" id="SSF53474">
    <property type="entry name" value="alpha/beta-Hydrolases"/>
    <property type="match status" value="1"/>
</dbReference>
<dbReference type="InterPro" id="IPR029063">
    <property type="entry name" value="SAM-dependent_MTases_sf"/>
</dbReference>
<sequence>MTPSLPTAWTTQESGFDSFDRTRLFYRSWQPVQPRVDGPPRALVFLHRGHEHSGRIQPLVEQLGFTQDWAFAWDARGHGHSPGERGDAPSFYALVQDFEAFVRHLQATHGIAAEDIFIVANSVGAVIAATWLHDFAPRVRGVVMAAAAFDINLYVPLAKPALRLALRFKPGLRVTSYIRSRMLTHSAGQALLYDSDALITRNISARVLIDLADTAQRVVDDAHAIDTPVLMLAADKDYVVKQAPQRRFFDGLASRFKRFVLIPDCHHAIFYEDEPQAQQALQASQAFIEECFAQPLPPLSDYHLAHTHSPSAHRYQALQQDMVGSAWEKAFFGLQKAMLDRLGHLSNGMQIGLSQGFDSGASLDYVYRNQAGGRLGVGAVIDQGYLDAIGWRGIRQRKVQLQGLLGELIAQYPADQPLRILDIAAGSGRYVLETAKRFQDRPLEITLREINPRNLEQAQELSMELQLKNHIAFQRRDAFDPDSYPEDEAPYDIVIVSGLYELFSDNQRVLQSLQGIAQQLKVGGHLVYTGQPWHPQLLMIAKTLNNHLGRAWQMRPRPQAEMDALVASVGCRKLRSEVGIAGIFTVSVAQREAAAQPASGSAASSPAATTPG</sequence>
<evidence type="ECO:0000259" key="1">
    <source>
        <dbReference type="Pfam" id="PF12146"/>
    </source>
</evidence>
<dbReference type="PANTHER" id="PTHR11614">
    <property type="entry name" value="PHOSPHOLIPASE-RELATED"/>
    <property type="match status" value="1"/>
</dbReference>
<feature type="domain" description="Methyltransferase" evidence="2">
    <location>
        <begin position="285"/>
        <end position="591"/>
    </location>
</feature>
<keyword evidence="3" id="KW-0489">Methyltransferase</keyword>
<keyword evidence="4" id="KW-1185">Reference proteome</keyword>
<evidence type="ECO:0000313" key="3">
    <source>
        <dbReference type="EMBL" id="MDR7375885.1"/>
    </source>
</evidence>
<dbReference type="GO" id="GO:0008168">
    <property type="term" value="F:methyltransferase activity"/>
    <property type="evidence" value="ECO:0007669"/>
    <property type="project" value="UniProtKB-KW"/>
</dbReference>
<gene>
    <name evidence="3" type="ORF">J2X19_000543</name>
</gene>
<organism evidence="3 4">
    <name type="scientific">Rhodoferax ferrireducens</name>
    <dbReference type="NCBI Taxonomy" id="192843"/>
    <lineage>
        <taxon>Bacteria</taxon>
        <taxon>Pseudomonadati</taxon>
        <taxon>Pseudomonadota</taxon>
        <taxon>Betaproteobacteria</taxon>
        <taxon>Burkholderiales</taxon>
        <taxon>Comamonadaceae</taxon>
        <taxon>Rhodoferax</taxon>
    </lineage>
</organism>
<dbReference type="InterPro" id="IPR051044">
    <property type="entry name" value="MAG_DAG_Lipase"/>
</dbReference>
<name>A0ABU2C3I2_9BURK</name>
<comment type="caution">
    <text evidence="3">The sequence shown here is derived from an EMBL/GenBank/DDBJ whole genome shotgun (WGS) entry which is preliminary data.</text>
</comment>
<proteinExistence type="predicted"/>
<dbReference type="InterPro" id="IPR029058">
    <property type="entry name" value="AB_hydrolase_fold"/>
</dbReference>
<dbReference type="SUPFAM" id="SSF53335">
    <property type="entry name" value="S-adenosyl-L-methionine-dependent methyltransferases"/>
    <property type="match status" value="1"/>
</dbReference>
<evidence type="ECO:0000259" key="2">
    <source>
        <dbReference type="Pfam" id="PF12147"/>
    </source>
</evidence>
<protein>
    <submittedName>
        <fullName evidence="3">Alpha-beta hydrolase superfamily lysophospholipase/SAM-dependent methyltransferase</fullName>
    </submittedName>
</protein>
<dbReference type="InterPro" id="IPR022742">
    <property type="entry name" value="Hydrolase_4"/>
</dbReference>
<reference evidence="3 4" key="1">
    <citation type="submission" date="2023-07" db="EMBL/GenBank/DDBJ databases">
        <title>Sorghum-associated microbial communities from plants grown in Nebraska, USA.</title>
        <authorList>
            <person name="Schachtman D."/>
        </authorList>
    </citation>
    <scope>NUCLEOTIDE SEQUENCE [LARGE SCALE GENOMIC DNA]</scope>
    <source>
        <strain evidence="3 4">BE313</strain>
    </source>
</reference>
<dbReference type="CDD" id="cd02440">
    <property type="entry name" value="AdoMet_MTases"/>
    <property type="match status" value="1"/>
</dbReference>
<dbReference type="GO" id="GO:0016787">
    <property type="term" value="F:hydrolase activity"/>
    <property type="evidence" value="ECO:0007669"/>
    <property type="project" value="UniProtKB-KW"/>
</dbReference>
<dbReference type="EMBL" id="JAVDXT010000001">
    <property type="protein sequence ID" value="MDR7375885.1"/>
    <property type="molecule type" value="Genomic_DNA"/>
</dbReference>
<dbReference type="Pfam" id="PF12146">
    <property type="entry name" value="Hydrolase_4"/>
    <property type="match status" value="1"/>
</dbReference>
<accession>A0ABU2C3I2</accession>
<dbReference type="GO" id="GO:0032259">
    <property type="term" value="P:methylation"/>
    <property type="evidence" value="ECO:0007669"/>
    <property type="project" value="UniProtKB-KW"/>
</dbReference>